<dbReference type="Gene3D" id="3.40.30.10">
    <property type="entry name" value="Glutaredoxin"/>
    <property type="match status" value="1"/>
</dbReference>
<organism evidence="2 3">
    <name type="scientific">Bartonella apihabitans</name>
    <dbReference type="NCBI Taxonomy" id="2750929"/>
    <lineage>
        <taxon>Bacteria</taxon>
        <taxon>Pseudomonadati</taxon>
        <taxon>Pseudomonadota</taxon>
        <taxon>Alphaproteobacteria</taxon>
        <taxon>Hyphomicrobiales</taxon>
        <taxon>Bartonellaceae</taxon>
        <taxon>Bartonella</taxon>
    </lineage>
</organism>
<gene>
    <name evidence="2" type="ORF">BBC0178_014500</name>
</gene>
<dbReference type="GO" id="GO:0006749">
    <property type="term" value="P:glutathione metabolic process"/>
    <property type="evidence" value="ECO:0007669"/>
    <property type="project" value="TreeGrafter"/>
</dbReference>
<dbReference type="PROSITE" id="PS50404">
    <property type="entry name" value="GST_NTER"/>
    <property type="match status" value="1"/>
</dbReference>
<dbReference type="RefSeq" id="WP_078039666.1">
    <property type="nucleotide sequence ID" value="NZ_CP015820.1"/>
</dbReference>
<evidence type="ECO:0000313" key="2">
    <source>
        <dbReference type="EMBL" id="AQT42913.1"/>
    </source>
</evidence>
<dbReference type="SFLD" id="SFLDS00019">
    <property type="entry name" value="Glutathione_Transferase_(cytos"/>
    <property type="match status" value="1"/>
</dbReference>
<dbReference type="EC" id="2.5.1.18" evidence="2"/>
<evidence type="ECO:0000313" key="3">
    <source>
        <dbReference type="Proteomes" id="UP000189660"/>
    </source>
</evidence>
<dbReference type="InterPro" id="IPR036249">
    <property type="entry name" value="Thioredoxin-like_sf"/>
</dbReference>
<dbReference type="KEGG" id="bapa:BBC0178_014500"/>
<keyword evidence="2" id="KW-0808">Transferase</keyword>
<dbReference type="CDD" id="cd03043">
    <property type="entry name" value="GST_N_1"/>
    <property type="match status" value="1"/>
</dbReference>
<dbReference type="Gene3D" id="1.20.1050.10">
    <property type="match status" value="1"/>
</dbReference>
<dbReference type="EMBL" id="CP015820">
    <property type="protein sequence ID" value="AQT42913.1"/>
    <property type="molecule type" value="Genomic_DNA"/>
</dbReference>
<accession>A0A1U9MC57</accession>
<dbReference type="Pfam" id="PF13409">
    <property type="entry name" value="GST_N_2"/>
    <property type="match status" value="1"/>
</dbReference>
<feature type="domain" description="GST N-terminal" evidence="1">
    <location>
        <begin position="1"/>
        <end position="81"/>
    </location>
</feature>
<protein>
    <submittedName>
        <fullName evidence="2">Glutathione S-transferase</fullName>
        <ecNumber evidence="2">2.5.1.18</ecNumber>
    </submittedName>
</protein>
<reference evidence="2 3" key="1">
    <citation type="submission" date="2016-11" db="EMBL/GenBank/DDBJ databases">
        <title>Comparative genomics of Bartonella apis.</title>
        <authorList>
            <person name="Engel P."/>
        </authorList>
    </citation>
    <scope>NUCLEOTIDE SEQUENCE [LARGE SCALE GENOMIC DNA]</scope>
    <source>
        <strain evidence="2 3">BBC0178</strain>
    </source>
</reference>
<keyword evidence="3" id="KW-1185">Reference proteome</keyword>
<dbReference type="InterPro" id="IPR036282">
    <property type="entry name" value="Glutathione-S-Trfase_C_sf"/>
</dbReference>
<dbReference type="SUPFAM" id="SSF47616">
    <property type="entry name" value="GST C-terminal domain-like"/>
    <property type="match status" value="1"/>
</dbReference>
<sequence length="257" mass="29770">MYQLHIANKNYSSWSLRPWVLMKTLGIKFEEISHSFKPDNFDRFKVFSPSAKIPVLIDGNVTIWDSLAITEYLFESHATVWPEQRIARAWARSAAAEMHSSFQSLRTCCPMSVGVVAKLKQMTVDLEKDIRRLDELFLSGLEEFSGPFLAGDKFTAVDAFFCPVAFRVKNYNLLLNRKSLDYVEKLLALPAMQEWEERALEEPERDLRQEAELDHYANREEDHRRQFINHSMVFLKSHGNIFSVENCLSTSLLQTAL</sequence>
<name>A0A1U9MC57_9HYPH</name>
<dbReference type="OrthoDB" id="9799538at2"/>
<dbReference type="GO" id="GO:0016034">
    <property type="term" value="F:maleylacetoacetate isomerase activity"/>
    <property type="evidence" value="ECO:0007669"/>
    <property type="project" value="TreeGrafter"/>
</dbReference>
<dbReference type="GO" id="GO:0004364">
    <property type="term" value="F:glutathione transferase activity"/>
    <property type="evidence" value="ECO:0007669"/>
    <property type="project" value="UniProtKB-EC"/>
</dbReference>
<proteinExistence type="predicted"/>
<dbReference type="PANTHER" id="PTHR42673">
    <property type="entry name" value="MALEYLACETOACETATE ISOMERASE"/>
    <property type="match status" value="1"/>
</dbReference>
<dbReference type="InterPro" id="IPR004045">
    <property type="entry name" value="Glutathione_S-Trfase_N"/>
</dbReference>
<dbReference type="AlphaFoldDB" id="A0A1U9MC57"/>
<dbReference type="InterPro" id="IPR040079">
    <property type="entry name" value="Glutathione_S-Trfase"/>
</dbReference>
<evidence type="ECO:0000259" key="1">
    <source>
        <dbReference type="PROSITE" id="PS50404"/>
    </source>
</evidence>
<dbReference type="GO" id="GO:0006559">
    <property type="term" value="P:L-phenylalanine catabolic process"/>
    <property type="evidence" value="ECO:0007669"/>
    <property type="project" value="TreeGrafter"/>
</dbReference>
<dbReference type="PANTHER" id="PTHR42673:SF4">
    <property type="entry name" value="MALEYLACETOACETATE ISOMERASE"/>
    <property type="match status" value="1"/>
</dbReference>
<dbReference type="Proteomes" id="UP000189660">
    <property type="component" value="Chromosome"/>
</dbReference>
<dbReference type="SUPFAM" id="SSF52833">
    <property type="entry name" value="Thioredoxin-like"/>
    <property type="match status" value="1"/>
</dbReference>